<evidence type="ECO:0000313" key="2">
    <source>
        <dbReference type="EMBL" id="CAD6910795.1"/>
    </source>
</evidence>
<keyword evidence="1" id="KW-0732">Signal</keyword>
<dbReference type="AlphaFoldDB" id="A0A177T6A3"/>
<sequence length="616" mass="65794">MKLLALALAAVGLLANNAVDASNSHSKRSITARAASTVQLPGGSTVAIGTKRKETTFTTSSKDDSFIKSSVISILAPLPARANVTVPAECEYLSYLRYRHTSGPSKSMSADRVLSFMPGTLAGAASFDQMARNIIFESKKLGQNVEVWSLARRASCLTDTYGLLQGVQQKDAQVTVDYYYNNKTVNGKKFVGFLPNKDDRLDFLAYQGVDQTTKDWHDLILKEIPDQTFRTTKHYASGHSLGGLLTAYFANYDADGNIATTADAGFNQAAGFLAFDSVVRASTAANQSTDPFSSFAAANQSFANAQKARVAGTGARSLFTLLPIILTEDLAYYALTLGVIASTLPDAEVPASLKPRTIGVKTAVQASFSTDLVGYLVNGVSGLISWYDVRLTGRALLGALFGDRQQFIGALQVSVGFPNSTKGMIDKLFFAGSASAASGIGLLSLFDVTYPMACEKNYGKNSELYGWLNYDQIADDGSNVAKTQGGLGKPFVNSSVETTDIDDFARSLSELPLPYIETYYPSRVTSDTNDALDGASEAVTINNHPEGYTKRPVINLIGSEGLALKRIIASDNVVIAPGYNHLDTISASRKQNLGRQELVSINAAKFISVLGTGVIA</sequence>
<gene>
    <name evidence="3" type="ORF">A4X03_0g8147</name>
    <name evidence="2" type="ORF">JKIAZH3_G4897</name>
</gene>
<dbReference type="EMBL" id="LWDD02002282">
    <property type="protein sequence ID" value="KAE8241444.1"/>
    <property type="molecule type" value="Genomic_DNA"/>
</dbReference>
<dbReference type="Proteomes" id="UP000836402">
    <property type="component" value="Unassembled WGS sequence"/>
</dbReference>
<proteinExistence type="predicted"/>
<keyword evidence="5" id="KW-1185">Reference proteome</keyword>
<feature type="chain" id="PRO_5044550113" evidence="1">
    <location>
        <begin position="22"/>
        <end position="616"/>
    </location>
</feature>
<evidence type="ECO:0000313" key="3">
    <source>
        <dbReference type="EMBL" id="KAE8241444.1"/>
    </source>
</evidence>
<dbReference type="EMBL" id="CAJHJG010001264">
    <property type="protein sequence ID" value="CAD6910795.1"/>
    <property type="molecule type" value="Genomic_DNA"/>
</dbReference>
<evidence type="ECO:0000256" key="1">
    <source>
        <dbReference type="SAM" id="SignalP"/>
    </source>
</evidence>
<evidence type="ECO:0000313" key="4">
    <source>
        <dbReference type="Proteomes" id="UP000077671"/>
    </source>
</evidence>
<feature type="signal peptide" evidence="1">
    <location>
        <begin position="1"/>
        <end position="21"/>
    </location>
</feature>
<dbReference type="Proteomes" id="UP000077671">
    <property type="component" value="Unassembled WGS sequence"/>
</dbReference>
<organism evidence="3 4">
    <name type="scientific">Tilletia caries</name>
    <name type="common">wheat bunt fungus</name>
    <dbReference type="NCBI Taxonomy" id="13290"/>
    <lineage>
        <taxon>Eukaryota</taxon>
        <taxon>Fungi</taxon>
        <taxon>Dikarya</taxon>
        <taxon>Basidiomycota</taxon>
        <taxon>Ustilaginomycotina</taxon>
        <taxon>Exobasidiomycetes</taxon>
        <taxon>Tilletiales</taxon>
        <taxon>Tilletiaceae</taxon>
        <taxon>Tilletia</taxon>
    </lineage>
</organism>
<reference evidence="3" key="1">
    <citation type="submission" date="2016-04" db="EMBL/GenBank/DDBJ databases">
        <authorList>
            <person name="Nguyen H.D."/>
            <person name="Kesanakurti P."/>
            <person name="Cullis J."/>
            <person name="Levesque C.A."/>
            <person name="Hambleton S."/>
        </authorList>
    </citation>
    <scope>NUCLEOTIDE SEQUENCE</scope>
    <source>
        <strain evidence="3">DAOMC 238032</strain>
    </source>
</reference>
<name>A0A177T6A3_9BASI</name>
<evidence type="ECO:0000313" key="5">
    <source>
        <dbReference type="Proteomes" id="UP000836402"/>
    </source>
</evidence>
<protein>
    <submittedName>
        <fullName evidence="3">Uncharacterized protein</fullName>
    </submittedName>
</protein>
<reference evidence="2" key="3">
    <citation type="submission" date="2020-10" db="EMBL/GenBank/DDBJ databases">
        <authorList>
            <person name="Sedaghatjoo S."/>
        </authorList>
    </citation>
    <scope>NUCLEOTIDE SEQUENCE</scope>
    <source>
        <strain evidence="2">AZH3</strain>
    </source>
</reference>
<comment type="caution">
    <text evidence="3">The sequence shown here is derived from an EMBL/GenBank/DDBJ whole genome shotgun (WGS) entry which is preliminary data.</text>
</comment>
<accession>A0A177T6A3</accession>
<reference evidence="3" key="2">
    <citation type="journal article" date="2019" name="IMA Fungus">
        <title>Genome sequencing and comparison of five Tilletia species to identify candidate genes for the detection of regulated species infecting wheat.</title>
        <authorList>
            <person name="Nguyen H.D.T."/>
            <person name="Sultana T."/>
            <person name="Kesanakurti P."/>
            <person name="Hambleton S."/>
        </authorList>
    </citation>
    <scope>NUCLEOTIDE SEQUENCE</scope>
    <source>
        <strain evidence="3">DAOMC 238032</strain>
    </source>
</reference>